<evidence type="ECO:0000313" key="2">
    <source>
        <dbReference type="EMBL" id="GFH26616.1"/>
    </source>
</evidence>
<proteinExistence type="predicted"/>
<gene>
    <name evidence="2" type="ORF">HaLaN_24792</name>
</gene>
<sequence length="32" mass="3559">CAQEERCAVEDGLQGRHWSPVPHHRPAQPPGL</sequence>
<reference evidence="2 3" key="1">
    <citation type="submission" date="2020-02" db="EMBL/GenBank/DDBJ databases">
        <title>Draft genome sequence of Haematococcus lacustris strain NIES-144.</title>
        <authorList>
            <person name="Morimoto D."/>
            <person name="Nakagawa S."/>
            <person name="Yoshida T."/>
            <person name="Sawayama S."/>
        </authorList>
    </citation>
    <scope>NUCLEOTIDE SEQUENCE [LARGE SCALE GENOMIC DNA]</scope>
    <source>
        <strain evidence="2 3">NIES-144</strain>
    </source>
</reference>
<protein>
    <submittedName>
        <fullName evidence="2">Uncharacterized protein</fullName>
    </submittedName>
</protein>
<dbReference type="AlphaFoldDB" id="A0A6A0A2W3"/>
<keyword evidence="3" id="KW-1185">Reference proteome</keyword>
<feature type="non-terminal residue" evidence="2">
    <location>
        <position position="32"/>
    </location>
</feature>
<dbReference type="Proteomes" id="UP000485058">
    <property type="component" value="Unassembled WGS sequence"/>
</dbReference>
<evidence type="ECO:0000256" key="1">
    <source>
        <dbReference type="SAM" id="MobiDB-lite"/>
    </source>
</evidence>
<comment type="caution">
    <text evidence="2">The sequence shown here is derived from an EMBL/GenBank/DDBJ whole genome shotgun (WGS) entry which is preliminary data.</text>
</comment>
<name>A0A6A0A2W3_HAELA</name>
<dbReference type="EMBL" id="BLLF01003180">
    <property type="protein sequence ID" value="GFH26616.1"/>
    <property type="molecule type" value="Genomic_DNA"/>
</dbReference>
<feature type="non-terminal residue" evidence="2">
    <location>
        <position position="1"/>
    </location>
</feature>
<accession>A0A6A0A2W3</accession>
<evidence type="ECO:0000313" key="3">
    <source>
        <dbReference type="Proteomes" id="UP000485058"/>
    </source>
</evidence>
<feature type="region of interest" description="Disordered" evidence="1">
    <location>
        <begin position="1"/>
        <end position="32"/>
    </location>
</feature>
<organism evidence="2 3">
    <name type="scientific">Haematococcus lacustris</name>
    <name type="common">Green alga</name>
    <name type="synonym">Haematococcus pluvialis</name>
    <dbReference type="NCBI Taxonomy" id="44745"/>
    <lineage>
        <taxon>Eukaryota</taxon>
        <taxon>Viridiplantae</taxon>
        <taxon>Chlorophyta</taxon>
        <taxon>core chlorophytes</taxon>
        <taxon>Chlorophyceae</taxon>
        <taxon>CS clade</taxon>
        <taxon>Chlamydomonadales</taxon>
        <taxon>Haematococcaceae</taxon>
        <taxon>Haematococcus</taxon>
    </lineage>
</organism>